<dbReference type="SUPFAM" id="SSF54529">
    <property type="entry name" value="Mitochondrial glycoprotein MAM33-like"/>
    <property type="match status" value="1"/>
</dbReference>
<accession>A0AA88X3D5</accession>
<feature type="compositionally biased region" description="Basic and acidic residues" evidence="1">
    <location>
        <begin position="15"/>
        <end position="29"/>
    </location>
</feature>
<dbReference type="InterPro" id="IPR003428">
    <property type="entry name" value="MAM33"/>
</dbReference>
<protein>
    <submittedName>
        <fullName evidence="2">Uncharacterized protein</fullName>
    </submittedName>
</protein>
<dbReference type="AlphaFoldDB" id="A0AA88X3D5"/>
<evidence type="ECO:0000256" key="1">
    <source>
        <dbReference type="SAM" id="MobiDB-lite"/>
    </source>
</evidence>
<evidence type="ECO:0000313" key="2">
    <source>
        <dbReference type="EMBL" id="KAK3037879.1"/>
    </source>
</evidence>
<dbReference type="EMBL" id="JAVXUP010000112">
    <property type="protein sequence ID" value="KAK3037879.1"/>
    <property type="molecule type" value="Genomic_DNA"/>
</dbReference>
<organism evidence="2 3">
    <name type="scientific">Escallonia herrerae</name>
    <dbReference type="NCBI Taxonomy" id="1293975"/>
    <lineage>
        <taxon>Eukaryota</taxon>
        <taxon>Viridiplantae</taxon>
        <taxon>Streptophyta</taxon>
        <taxon>Embryophyta</taxon>
        <taxon>Tracheophyta</taxon>
        <taxon>Spermatophyta</taxon>
        <taxon>Magnoliopsida</taxon>
        <taxon>eudicotyledons</taxon>
        <taxon>Gunneridae</taxon>
        <taxon>Pentapetalae</taxon>
        <taxon>asterids</taxon>
        <taxon>campanulids</taxon>
        <taxon>Escalloniales</taxon>
        <taxon>Escalloniaceae</taxon>
        <taxon>Escallonia</taxon>
    </lineage>
</organism>
<dbReference type="InterPro" id="IPR036561">
    <property type="entry name" value="MAM33_sf"/>
</dbReference>
<keyword evidence="3" id="KW-1185">Reference proteome</keyword>
<reference evidence="2" key="1">
    <citation type="submission" date="2022-12" db="EMBL/GenBank/DDBJ databases">
        <title>Draft genome assemblies for two species of Escallonia (Escalloniales).</title>
        <authorList>
            <person name="Chanderbali A."/>
            <person name="Dervinis C."/>
            <person name="Anghel I."/>
            <person name="Soltis D."/>
            <person name="Soltis P."/>
            <person name="Zapata F."/>
        </authorList>
    </citation>
    <scope>NUCLEOTIDE SEQUENCE</scope>
    <source>
        <strain evidence="2">UCBG64.0493</strain>
        <tissue evidence="2">Leaf</tissue>
    </source>
</reference>
<dbReference type="Pfam" id="PF02330">
    <property type="entry name" value="MAM33"/>
    <property type="match status" value="1"/>
</dbReference>
<name>A0AA88X3D5_9ASTE</name>
<dbReference type="Gene3D" id="3.10.280.10">
    <property type="entry name" value="Mitochondrial glycoprotein"/>
    <property type="match status" value="1"/>
</dbReference>
<evidence type="ECO:0000313" key="3">
    <source>
        <dbReference type="Proteomes" id="UP001188597"/>
    </source>
</evidence>
<gene>
    <name evidence="2" type="ORF">RJ639_031239</name>
</gene>
<feature type="region of interest" description="Disordered" evidence="1">
    <location>
        <begin position="15"/>
        <end position="44"/>
    </location>
</feature>
<dbReference type="GO" id="GO:0005759">
    <property type="term" value="C:mitochondrial matrix"/>
    <property type="evidence" value="ECO:0007669"/>
    <property type="project" value="InterPro"/>
</dbReference>
<sequence length="176" mass="20389">MLRLNVSALETRDDERDHSLILETQKDVHEDEDENESPSNRGGTYNWIENPYVYGRSKESGNEDHDLDYSLQRLLYNYLEAKGMKLNIDGFSHMYMTGNKQKDDFLWLKQLAEFTKAQESENHSRKSCPKLSTSHLIDDLWKLFHSVFAYGCTLLGEALSNSSKAHLHWDDNLGPC</sequence>
<comment type="caution">
    <text evidence="2">The sequence shown here is derived from an EMBL/GenBank/DDBJ whole genome shotgun (WGS) entry which is preliminary data.</text>
</comment>
<dbReference type="Proteomes" id="UP001188597">
    <property type="component" value="Unassembled WGS sequence"/>
</dbReference>
<proteinExistence type="predicted"/>